<proteinExistence type="predicted"/>
<organism evidence="1 2">
    <name type="scientific">Danionella cerebrum</name>
    <dbReference type="NCBI Taxonomy" id="2873325"/>
    <lineage>
        <taxon>Eukaryota</taxon>
        <taxon>Metazoa</taxon>
        <taxon>Chordata</taxon>
        <taxon>Craniata</taxon>
        <taxon>Vertebrata</taxon>
        <taxon>Euteleostomi</taxon>
        <taxon>Actinopterygii</taxon>
        <taxon>Neopterygii</taxon>
        <taxon>Teleostei</taxon>
        <taxon>Ostariophysi</taxon>
        <taxon>Cypriniformes</taxon>
        <taxon>Danionidae</taxon>
        <taxon>Danioninae</taxon>
        <taxon>Danionella</taxon>
    </lineage>
</organism>
<reference evidence="1 2" key="1">
    <citation type="journal article" date="2019" name="Sci. Data">
        <title>Hybrid genome assembly and annotation of Danionella translucida.</title>
        <authorList>
            <person name="Kadobianskyi M."/>
            <person name="Schulze L."/>
            <person name="Schuelke M."/>
            <person name="Judkewitz B."/>
        </authorList>
    </citation>
    <scope>NUCLEOTIDE SEQUENCE [LARGE SCALE GENOMIC DNA]</scope>
    <source>
        <strain evidence="1 2">Bolton</strain>
    </source>
</reference>
<dbReference type="EMBL" id="SRMA01027312">
    <property type="protein sequence ID" value="TRY55739.1"/>
    <property type="molecule type" value="Genomic_DNA"/>
</dbReference>
<keyword evidence="2" id="KW-1185">Reference proteome</keyword>
<sequence length="97" mass="10206">MSEQSSSQRKMCTLKAAVTEDPDFAGCSSRIGTAPDRCSLSHGSCSGSPASPSYRSPVFLVSFAGFRLVFLTRFLHPGLSPQIAGVMAASFPAAMDE</sequence>
<evidence type="ECO:0000313" key="1">
    <source>
        <dbReference type="EMBL" id="TRY55739.1"/>
    </source>
</evidence>
<evidence type="ECO:0000313" key="2">
    <source>
        <dbReference type="Proteomes" id="UP000316079"/>
    </source>
</evidence>
<protein>
    <submittedName>
        <fullName evidence="1">Uncharacterized protein</fullName>
    </submittedName>
</protein>
<comment type="caution">
    <text evidence="1">The sequence shown here is derived from an EMBL/GenBank/DDBJ whole genome shotgun (WGS) entry which is preliminary data.</text>
</comment>
<name>A0A553MRE4_9TELE</name>
<gene>
    <name evidence="1" type="ORF">DNTS_010304</name>
</gene>
<accession>A0A553MRE4</accession>
<dbReference type="Proteomes" id="UP000316079">
    <property type="component" value="Unassembled WGS sequence"/>
</dbReference>
<dbReference type="AlphaFoldDB" id="A0A553MRE4"/>